<comment type="caution">
    <text evidence="1">The sequence shown here is derived from an EMBL/GenBank/DDBJ whole genome shotgun (WGS) entry which is preliminary data.</text>
</comment>
<organism evidence="1">
    <name type="scientific">Dermatophagoides farinae</name>
    <name type="common">American house dust mite</name>
    <dbReference type="NCBI Taxonomy" id="6954"/>
    <lineage>
        <taxon>Eukaryota</taxon>
        <taxon>Metazoa</taxon>
        <taxon>Ecdysozoa</taxon>
        <taxon>Arthropoda</taxon>
        <taxon>Chelicerata</taxon>
        <taxon>Arachnida</taxon>
        <taxon>Acari</taxon>
        <taxon>Acariformes</taxon>
        <taxon>Sarcoptiformes</taxon>
        <taxon>Astigmata</taxon>
        <taxon>Psoroptidia</taxon>
        <taxon>Analgoidea</taxon>
        <taxon>Pyroglyphidae</taxon>
        <taxon>Dermatophagoidinae</taxon>
        <taxon>Dermatophagoides</taxon>
    </lineage>
</organism>
<dbReference type="EMBL" id="SDOV01000005">
    <property type="protein sequence ID" value="KAH7640622.1"/>
    <property type="molecule type" value="Genomic_DNA"/>
</dbReference>
<proteinExistence type="predicted"/>
<protein>
    <submittedName>
        <fullName evidence="1">Uncharacterized protein</fullName>
    </submittedName>
</protein>
<gene>
    <name evidence="1" type="ORF">HUG17_8091</name>
</gene>
<evidence type="ECO:0000313" key="1">
    <source>
        <dbReference type="EMBL" id="KAH7640622.1"/>
    </source>
</evidence>
<dbReference type="Proteomes" id="UP000828236">
    <property type="component" value="Unassembled WGS sequence"/>
</dbReference>
<accession>A0A9D4NYM8</accession>
<name>A0A9D4NYM8_DERFA</name>
<reference evidence="1" key="2">
    <citation type="journal article" date="2021" name="World Allergy Organ. J.">
        <title>Chromosome-level assembly of Dermatophagoides farinae genome and transcriptome reveals two novel allergens Der f 37 and Der f 39.</title>
        <authorList>
            <person name="Chen J."/>
            <person name="Cai Z."/>
            <person name="Fan D."/>
            <person name="Hu J."/>
            <person name="Hou Y."/>
            <person name="He Y."/>
            <person name="Zhang Z."/>
            <person name="Zhao Z."/>
            <person name="Gao P."/>
            <person name="Hu W."/>
            <person name="Sun J."/>
            <person name="Li J."/>
            <person name="Ji K."/>
        </authorList>
    </citation>
    <scope>NUCLEOTIDE SEQUENCE</scope>
    <source>
        <strain evidence="1">JKM2019</strain>
    </source>
</reference>
<dbReference type="AlphaFoldDB" id="A0A9D4NYM8"/>
<reference evidence="1" key="1">
    <citation type="submission" date="2020-06" db="EMBL/GenBank/DDBJ databases">
        <authorList>
            <person name="Ji K."/>
            <person name="Li J."/>
        </authorList>
    </citation>
    <scope>NUCLEOTIDE SEQUENCE</scope>
    <source>
        <strain evidence="1">JKM2019</strain>
        <tissue evidence="1">Whole body</tissue>
    </source>
</reference>
<sequence length="342" mass="39891">MEFKNLVKTLDNIQLSEDSRIIEMNEENFQSDQDHHNQFNGESNESSNFDFKISTGIIKSSQFFMINLLNIERKWIPILAVIDPSSENSNVNKILLDTLVVDKFYSSNQAQIFISIGWLIGPLSINVVKDNEAPMMVLSLAGLKKFSITSHQYFKQTINQIFDESLIDSSNGVESDPNNDEESVSFISNGRLHINVEPYKRMKTENTLKNNVQKLIDKFIKFELLIENELPLISPYEILFEWKDCKQISSKYLCFNQNLEIYSDWKQALDEKIIPTDQPFEDLLIFEIIATTYDTNVKTKLNYLLVKFLPSDFYLILPIELKSLISKHFWKFVQQKKQTTFF</sequence>